<proteinExistence type="predicted"/>
<dbReference type="EMBL" id="BAAABU010000011">
    <property type="protein sequence ID" value="GAA0242903.1"/>
    <property type="molecule type" value="Genomic_DNA"/>
</dbReference>
<reference evidence="2" key="1">
    <citation type="journal article" date="2019" name="Int. J. Syst. Evol. Microbiol.">
        <title>The Global Catalogue of Microorganisms (GCM) 10K type strain sequencing project: providing services to taxonomists for standard genome sequencing and annotation.</title>
        <authorList>
            <consortium name="The Broad Institute Genomics Platform"/>
            <consortium name="The Broad Institute Genome Sequencing Center for Infectious Disease"/>
            <person name="Wu L."/>
            <person name="Ma J."/>
        </authorList>
    </citation>
    <scope>NUCLEOTIDE SEQUENCE [LARGE SCALE GENOMIC DNA]</scope>
    <source>
        <strain evidence="2">JCM 3380</strain>
    </source>
</reference>
<sequence>MREEQGKTQDQVIRFLLKRGPQIGVAVASESSLPIMLSRWENGHVEVTDPGYRRLFREFYGRTNEELGFPPDLLSESTEELRDRLVIARGVDRETLDLFQSQVNSIRGSDKRFGSLPVLDQLNTLIGQMEKVRTFSVNTASRQRLAATLTDARTLAGWTALDRGSQVQAWQYHEDAKVSAREADSPYLLAHAAAQQAVILLDIGEPESAVELLEFARYVAENRAPSLLRTWLAAAHGEGLAAAGRHDDALRAFDEAQSLLPANPIDPEMPFLLLNDAHLLRWRGSALLRLGDHDAINELEAAAQRLEQSPASAVRGQVGMLTDLAFAYAAAGDSRMAVEYARKARRLATQIGSDRQRRRLANLELPQSGGSGVA</sequence>
<accession>A0ABP3DXZ0</accession>
<comment type="caution">
    <text evidence="1">The sequence shown here is derived from an EMBL/GenBank/DDBJ whole genome shotgun (WGS) entry which is preliminary data.</text>
</comment>
<evidence type="ECO:0008006" key="3">
    <source>
        <dbReference type="Google" id="ProtNLM"/>
    </source>
</evidence>
<name>A0ABP3DXZ0_9PSEU</name>
<gene>
    <name evidence="1" type="ORF">GCM10010492_47680</name>
</gene>
<dbReference type="Gene3D" id="1.25.40.10">
    <property type="entry name" value="Tetratricopeptide repeat domain"/>
    <property type="match status" value="1"/>
</dbReference>
<keyword evidence="2" id="KW-1185">Reference proteome</keyword>
<evidence type="ECO:0000313" key="1">
    <source>
        <dbReference type="EMBL" id="GAA0242903.1"/>
    </source>
</evidence>
<dbReference type="SUPFAM" id="SSF48452">
    <property type="entry name" value="TPR-like"/>
    <property type="match status" value="1"/>
</dbReference>
<organism evidence="1 2">
    <name type="scientific">Saccharothrix mutabilis subsp. mutabilis</name>
    <dbReference type="NCBI Taxonomy" id="66855"/>
    <lineage>
        <taxon>Bacteria</taxon>
        <taxon>Bacillati</taxon>
        <taxon>Actinomycetota</taxon>
        <taxon>Actinomycetes</taxon>
        <taxon>Pseudonocardiales</taxon>
        <taxon>Pseudonocardiaceae</taxon>
        <taxon>Saccharothrix</taxon>
    </lineage>
</organism>
<protein>
    <recommendedName>
        <fullName evidence="3">Tetratricopeptide repeat protein</fullName>
    </recommendedName>
</protein>
<dbReference type="Proteomes" id="UP001500416">
    <property type="component" value="Unassembled WGS sequence"/>
</dbReference>
<dbReference type="InterPro" id="IPR011990">
    <property type="entry name" value="TPR-like_helical_dom_sf"/>
</dbReference>
<evidence type="ECO:0000313" key="2">
    <source>
        <dbReference type="Proteomes" id="UP001500416"/>
    </source>
</evidence>